<evidence type="ECO:0000259" key="3">
    <source>
        <dbReference type="Pfam" id="PF04536"/>
    </source>
</evidence>
<proteinExistence type="predicted"/>
<feature type="transmembrane region" description="Helical" evidence="1">
    <location>
        <begin position="219"/>
        <end position="248"/>
    </location>
</feature>
<dbReference type="Proteomes" id="UP000000383">
    <property type="component" value="Chromosome"/>
</dbReference>
<accession>D7DLW9</accession>
<dbReference type="eggNOG" id="COG1512">
    <property type="taxonomic scope" value="Bacteria"/>
</dbReference>
<dbReference type="STRING" id="666681.M301_2298"/>
<dbReference type="AlphaFoldDB" id="D7DLW9"/>
<feature type="signal peptide" evidence="2">
    <location>
        <begin position="1"/>
        <end position="25"/>
    </location>
</feature>
<name>D7DLW9_METV0</name>
<evidence type="ECO:0000256" key="1">
    <source>
        <dbReference type="SAM" id="Phobius"/>
    </source>
</evidence>
<keyword evidence="5" id="KW-1185">Reference proteome</keyword>
<protein>
    <recommendedName>
        <fullName evidence="3">TPM domain-containing protein</fullName>
    </recommendedName>
</protein>
<organism evidence="4 5">
    <name type="scientific">Methylotenera versatilis (strain 301)</name>
    <dbReference type="NCBI Taxonomy" id="666681"/>
    <lineage>
        <taxon>Bacteria</taxon>
        <taxon>Pseudomonadati</taxon>
        <taxon>Pseudomonadota</taxon>
        <taxon>Betaproteobacteria</taxon>
        <taxon>Nitrosomonadales</taxon>
        <taxon>Methylophilaceae</taxon>
        <taxon>Methylotenera</taxon>
    </lineage>
</organism>
<reference evidence="4 5" key="2">
    <citation type="journal article" date="2011" name="J. Bacteriol.">
        <title>Genomes of three methylotrophs from a single niche uncover genetic and metabolic divergence of Methylophilaceae.</title>
        <authorList>
            <person name="Lapidus A."/>
            <person name="Clum A."/>
            <person name="Labutti K."/>
            <person name="Kaluzhnaya M.G."/>
            <person name="Lim S."/>
            <person name="Beck D.A."/>
            <person name="Glavina Del Rio T."/>
            <person name="Nolan M."/>
            <person name="Mavromatis K."/>
            <person name="Huntemann M."/>
            <person name="Lucas S."/>
            <person name="Lidstrom M.E."/>
            <person name="Ivanova N."/>
            <person name="Chistoserdova L."/>
        </authorList>
    </citation>
    <scope>NUCLEOTIDE SEQUENCE [LARGE SCALE GENOMIC DNA]</scope>
    <source>
        <strain evidence="4 5">301</strain>
    </source>
</reference>
<keyword evidence="1" id="KW-0472">Membrane</keyword>
<feature type="chain" id="PRO_5003094560" description="TPM domain-containing protein" evidence="2">
    <location>
        <begin position="26"/>
        <end position="292"/>
    </location>
</feature>
<reference evidence="5" key="1">
    <citation type="submission" date="2010-05" db="EMBL/GenBank/DDBJ databases">
        <title>Complete sequence of Methylotenera sp. 301.</title>
        <authorList>
            <person name="Lucas S."/>
            <person name="Copeland A."/>
            <person name="Lapidus A."/>
            <person name="Cheng J.-F."/>
            <person name="Bruce D."/>
            <person name="Goodwin L."/>
            <person name="Pitluck S."/>
            <person name="Clum A."/>
            <person name="Land M."/>
            <person name="Hauser L."/>
            <person name="Kyrpides N."/>
            <person name="Ivanova N."/>
            <person name="Chistoservova L."/>
            <person name="Kalyuzhnaya M."/>
            <person name="Woyke T."/>
        </authorList>
    </citation>
    <scope>NUCLEOTIDE SEQUENCE [LARGE SCALE GENOMIC DNA]</scope>
    <source>
        <strain evidence="5">301</strain>
    </source>
</reference>
<dbReference type="RefSeq" id="WP_013148971.1">
    <property type="nucleotide sequence ID" value="NC_014207.1"/>
</dbReference>
<feature type="transmembrane region" description="Helical" evidence="1">
    <location>
        <begin position="185"/>
        <end position="207"/>
    </location>
</feature>
<dbReference type="InterPro" id="IPR007621">
    <property type="entry name" value="TPM_dom"/>
</dbReference>
<evidence type="ECO:0000256" key="2">
    <source>
        <dbReference type="SAM" id="SignalP"/>
    </source>
</evidence>
<dbReference type="PANTHER" id="PTHR30373">
    <property type="entry name" value="UPF0603 PROTEIN YGCG"/>
    <property type="match status" value="1"/>
</dbReference>
<dbReference type="Pfam" id="PF04536">
    <property type="entry name" value="TPM_phosphatase"/>
    <property type="match status" value="1"/>
</dbReference>
<dbReference type="HOGENOM" id="CLU_035211_0_1_4"/>
<keyword evidence="1" id="KW-0812">Transmembrane</keyword>
<gene>
    <name evidence="4" type="ordered locus">M301_2298</name>
</gene>
<keyword evidence="2" id="KW-0732">Signal</keyword>
<feature type="domain" description="TPM" evidence="3">
    <location>
        <begin position="37"/>
        <end position="159"/>
    </location>
</feature>
<evidence type="ECO:0000313" key="5">
    <source>
        <dbReference type="Proteomes" id="UP000000383"/>
    </source>
</evidence>
<sequence precursor="true">MITHIKAILFAVCTMLLFATCNLHAELVAIPALQTRVTDLTQTLTSDQQSQLEAKLKAFELEKGSQIAVLIVPSTKPEEIEQYSIRVVDAWKLGREKQDDGILVLVAKNDHKMRIEVGQGLEGAIPDLIAKRVISEVMSPSFKQGDFYGGINKATDTLMGLVNGEKLAPPPPHANHVNMSFDNSLALFVIGCVVVGAFLSSVLGRFFGAGATAGIIGGVSWFILGTLGMSIFVGIMAFVFTLIMPYIFDGTRGGGTYSSGGFGGGGFGSSSGNDSFSGGGGGFSGGGASGDW</sequence>
<dbReference type="Gene3D" id="3.10.310.50">
    <property type="match status" value="1"/>
</dbReference>
<dbReference type="EMBL" id="CP002056">
    <property type="protein sequence ID" value="ADI30663.1"/>
    <property type="molecule type" value="Genomic_DNA"/>
</dbReference>
<evidence type="ECO:0000313" key="4">
    <source>
        <dbReference type="EMBL" id="ADI30663.1"/>
    </source>
</evidence>
<dbReference type="KEGG" id="meh:M301_2298"/>
<keyword evidence="1" id="KW-1133">Transmembrane helix</keyword>
<dbReference type="PANTHER" id="PTHR30373:SF2">
    <property type="entry name" value="UPF0603 PROTEIN YGCG"/>
    <property type="match status" value="1"/>
</dbReference>